<sequence>MMSEMEYRKGNYIARVAVIEWGKQLYKGLVLLRQHGEEQIEQFCVPVDSDNADDALDEARALAHKILDEKVIYGQQQRTE</sequence>
<dbReference type="EMBL" id="CP098248">
    <property type="protein sequence ID" value="WAV96612.1"/>
    <property type="molecule type" value="Genomic_DNA"/>
</dbReference>
<evidence type="ECO:0000313" key="3">
    <source>
        <dbReference type="Proteomes" id="UP001164794"/>
    </source>
</evidence>
<dbReference type="Proteomes" id="UP001164794">
    <property type="component" value="Chromosome"/>
</dbReference>
<reference evidence="2" key="1">
    <citation type="journal article" date="2022" name="Front. Microbiol.">
        <title>New perspectives on an old grouping: The genomic and phenotypic variability of Oxalobacter formigenes and the implications for calcium oxalate stone prevention.</title>
        <authorList>
            <person name="Chmiel J.A."/>
            <person name="Carr C."/>
            <person name="Stuivenberg G.A."/>
            <person name="Venema R."/>
            <person name="Chanyi R.M."/>
            <person name="Al K.F."/>
            <person name="Giguere D."/>
            <person name="Say H."/>
            <person name="Akouris P.P."/>
            <person name="Dominguez Romero S.A."/>
            <person name="Kwong A."/>
            <person name="Tai V."/>
            <person name="Koval S.F."/>
            <person name="Razvi H."/>
            <person name="Bjazevic J."/>
            <person name="Burton J.P."/>
        </authorList>
    </citation>
    <scope>NUCLEOTIDE SEQUENCE</scope>
    <source>
        <strain evidence="2">HOxNP-1</strain>
    </source>
</reference>
<dbReference type="RefSeq" id="WP_269264089.1">
    <property type="nucleotide sequence ID" value="NZ_CP098248.1"/>
</dbReference>
<dbReference type="Proteomes" id="UP001164819">
    <property type="component" value="Chromosome"/>
</dbReference>
<dbReference type="EMBL" id="CP098251">
    <property type="protein sequence ID" value="WAV90837.1"/>
    <property type="molecule type" value="Genomic_DNA"/>
</dbReference>
<evidence type="ECO:0000313" key="1">
    <source>
        <dbReference type="EMBL" id="WAV90837.1"/>
    </source>
</evidence>
<evidence type="ECO:0000313" key="2">
    <source>
        <dbReference type="EMBL" id="WAV96612.1"/>
    </source>
</evidence>
<accession>A0A9E9NXR8</accession>
<reference evidence="1" key="2">
    <citation type="journal article" date="2022" name="Front. Microbiol.">
        <title>New perspectives on an old grouping: The genomic and phenotypic variability of Oxalobacter formigenes and the implications for calcium oxalate stone prevention.</title>
        <authorList>
            <person name="Chmiel J.A."/>
            <person name="Carr C."/>
            <person name="Stuivenberg G.A."/>
            <person name="Venema R."/>
            <person name="Chanyi R.M."/>
            <person name="Al K.F."/>
            <person name="Giguere D."/>
            <person name="Say H."/>
            <person name="Akouris P.P."/>
            <person name="Dominguez Romero S.A."/>
            <person name="Kwong A."/>
            <person name="Tai V."/>
            <person name="Koval S.F."/>
            <person name="Razvi H."/>
            <person name="Bjazevic J."/>
            <person name="Burton J.P."/>
        </authorList>
    </citation>
    <scope>NUCLEOTIDE SEQUENCE</scope>
    <source>
        <strain evidence="1">OxK</strain>
    </source>
</reference>
<protein>
    <submittedName>
        <fullName evidence="1">Uncharacterized protein</fullName>
    </submittedName>
</protein>
<proteinExistence type="predicted"/>
<gene>
    <name evidence="2" type="ORF">NB645_07220</name>
    <name evidence="1" type="ORF">NB646_08365</name>
</gene>
<keyword evidence="3" id="KW-1185">Reference proteome</keyword>
<name>A0A9E9NXR8_9BURK</name>
<dbReference type="AlphaFoldDB" id="A0A9E9NXR8"/>
<organism evidence="1">
    <name type="scientific">Oxalobacter aliiformigenes</name>
    <dbReference type="NCBI Taxonomy" id="2946593"/>
    <lineage>
        <taxon>Bacteria</taxon>
        <taxon>Pseudomonadati</taxon>
        <taxon>Pseudomonadota</taxon>
        <taxon>Betaproteobacteria</taxon>
        <taxon>Burkholderiales</taxon>
        <taxon>Oxalobacteraceae</taxon>
        <taxon>Oxalobacter</taxon>
    </lineage>
</organism>